<proteinExistence type="predicted"/>
<keyword evidence="1" id="KW-0762">Sugar transport</keyword>
<evidence type="ECO:0000313" key="1">
    <source>
        <dbReference type="EMBL" id="QQK08166.1"/>
    </source>
</evidence>
<keyword evidence="1" id="KW-0813">Transport</keyword>
<evidence type="ECO:0000313" key="2">
    <source>
        <dbReference type="Proteomes" id="UP000595814"/>
    </source>
</evidence>
<dbReference type="EMBL" id="CP066744">
    <property type="protein sequence ID" value="QQK08166.1"/>
    <property type="molecule type" value="Genomic_DNA"/>
</dbReference>
<organism evidence="1 2">
    <name type="scientific">Miniphocaeibacter halophilus</name>
    <dbReference type="NCBI Taxonomy" id="2931922"/>
    <lineage>
        <taxon>Bacteria</taxon>
        <taxon>Bacillati</taxon>
        <taxon>Bacillota</taxon>
        <taxon>Tissierellia</taxon>
        <taxon>Tissierellales</taxon>
        <taxon>Peptoniphilaceae</taxon>
        <taxon>Miniphocaeibacter</taxon>
    </lineage>
</organism>
<dbReference type="Proteomes" id="UP000595814">
    <property type="component" value="Chromosome"/>
</dbReference>
<name>A0AC61MRN5_9FIRM</name>
<gene>
    <name evidence="1" type="ORF">JFY71_01120</name>
</gene>
<protein>
    <submittedName>
        <fullName evidence="1">PTS sugar transporter subunit IIA</fullName>
    </submittedName>
</protein>
<sequence>MEIRDLLKKDLIIMNLKSSTKESVIDEMIDQLYLYNIISNKEVFKNEIMNREKASSTALGKGVAMPHAKTSVVNTPAVVFAKSDNGLDFESLDGELSYLFFMIAAPAGANETHIETLAKLSKLILKEDFVEKLKNAKTPEEVLKIIDEEQEEKAKTEQTIEDRNKPFIVAVTACPTGIAHTYMAQEALEEKAEKLGVNIKVETNGSDGVKNKLTKEDINKAIGVIVSADTKVETNRFSGKKVIETPVSEAINKPERLINKILEGNIPIYKKSQSQSEDEDSKKDQGIGSRIYKDIMNGVSHMLPFVVGGGILMALSFLFERTLGNQSTPFIFLNTLGGNAFNFLLPILAGYIAYSIADRPALMPGMVAGIMASSGFSFIEAAENQAGAGFLGALVGGFVAGYSILLLKKMTSKMPKSFEGLKPMLIYPVLGLLLTGFVMYIAVNPVFVVINNAVNTFLKGLGTTNKVLLGVLLGGMMAVDMGGPVNKASYVFSTGVLATIGDGTFMASSMAGGMVPPLGIALASTIFFRNKFTEKEKQSGFTNYFLGLSFITEGAIPFAAADPLRVIGSSIVGSAVAGGLTQLFGISSPAPHGGIFVVPVMDSAMKALLFIASVLIGAVITGLIYGAAKKRNNE</sequence>
<reference evidence="1 2" key="1">
    <citation type="journal article" date="2022" name="Int. J. Syst. Evol. Microbiol.">
        <title>Miniphocaeibacter halophilus sp. nov., an ammonium-tolerant acetate-producing bacterium isolated from a biogas system.</title>
        <authorList>
            <person name="Schnurer A."/>
            <person name="Singh A."/>
            <person name="Bi S."/>
            <person name="Qiao W."/>
            <person name="Westerholm M."/>
        </authorList>
    </citation>
    <scope>NUCLEOTIDE SEQUENCE [LARGE SCALE GENOMIC DNA]</scope>
    <source>
        <strain evidence="1 2">AMB_01</strain>
    </source>
</reference>
<accession>A0AC61MRN5</accession>
<keyword evidence="2" id="KW-1185">Reference proteome</keyword>